<protein>
    <submittedName>
        <fullName evidence="2">Tudor domain-containing protein</fullName>
    </submittedName>
</protein>
<evidence type="ECO:0000313" key="2">
    <source>
        <dbReference type="WBParaSite" id="ALUE_0000697501-mRNA-1"/>
    </source>
</evidence>
<dbReference type="WBParaSite" id="ALUE_0000697501-mRNA-1">
    <property type="protein sequence ID" value="ALUE_0000697501-mRNA-1"/>
    <property type="gene ID" value="ALUE_0000697501"/>
</dbReference>
<dbReference type="AlphaFoldDB" id="A0A0M3HVI6"/>
<sequence length="279" mass="31659">MDRTNSSLEYVRINGLVVQVKPESNYAVVHAMQLGWVLLSPFTQDLGVELGLWYSVAVGENTVEERLCQQTGCSFSVTSVPKPAKDVFPTAVRDTVDGKYVVLRLGALVGVITAECGVALSQMGRIFLCERICKERMLSSSEWVICDVRSIRPSEANRACYWFAESVVSLHHSEENSLRPNIRLREGYFEEFIDRHQCILRLCDRDGGFVRVHWTDFRRDVSAKRIKEAKLIEEEERVEECACMDLLREMFENPIVVAAVADASPKDFERAKSLLGHHD</sequence>
<keyword evidence="1" id="KW-1185">Reference proteome</keyword>
<proteinExistence type="predicted"/>
<name>A0A0M3HVI6_ASCLU</name>
<reference evidence="2" key="1">
    <citation type="submission" date="2017-02" db="UniProtKB">
        <authorList>
            <consortium name="WormBaseParasite"/>
        </authorList>
    </citation>
    <scope>IDENTIFICATION</scope>
</reference>
<accession>A0A0M3HVI6</accession>
<evidence type="ECO:0000313" key="1">
    <source>
        <dbReference type="Proteomes" id="UP000036681"/>
    </source>
</evidence>
<dbReference type="Proteomes" id="UP000036681">
    <property type="component" value="Unplaced"/>
</dbReference>
<organism evidence="1 2">
    <name type="scientific">Ascaris lumbricoides</name>
    <name type="common">Giant roundworm</name>
    <dbReference type="NCBI Taxonomy" id="6252"/>
    <lineage>
        <taxon>Eukaryota</taxon>
        <taxon>Metazoa</taxon>
        <taxon>Ecdysozoa</taxon>
        <taxon>Nematoda</taxon>
        <taxon>Chromadorea</taxon>
        <taxon>Rhabditida</taxon>
        <taxon>Spirurina</taxon>
        <taxon>Ascaridomorpha</taxon>
        <taxon>Ascaridoidea</taxon>
        <taxon>Ascarididae</taxon>
        <taxon>Ascaris</taxon>
    </lineage>
</organism>